<feature type="binding site" evidence="7">
    <location>
        <position position="246"/>
    </location>
    <ligand>
        <name>Mg(2+)</name>
        <dbReference type="ChEBI" id="CHEBI:18420"/>
    </ligand>
</feature>
<dbReference type="InterPro" id="IPR006073">
    <property type="entry name" value="GTP-bd"/>
</dbReference>
<feature type="domain" description="TrmE-type G" evidence="9">
    <location>
        <begin position="211"/>
        <end position="363"/>
    </location>
</feature>
<comment type="similarity">
    <text evidence="1 7 8">Belongs to the TRAFAC class TrmE-Era-EngA-EngB-Septin-like GTPase superfamily. TrmE GTPase family.</text>
</comment>
<dbReference type="SUPFAM" id="SSF52540">
    <property type="entry name" value="P-loop containing nucleoside triphosphate hydrolases"/>
    <property type="match status" value="1"/>
</dbReference>
<dbReference type="Pfam" id="PF01926">
    <property type="entry name" value="MMR_HSR1"/>
    <property type="match status" value="1"/>
</dbReference>
<accession>A0ABM6GFD4</accession>
<comment type="subunit">
    <text evidence="7">Homodimer. Heterotetramer of two MnmE and two MnmG subunits.</text>
</comment>
<dbReference type="InterPro" id="IPR004520">
    <property type="entry name" value="GTPase_MnmE"/>
</dbReference>
<evidence type="ECO:0000256" key="4">
    <source>
        <dbReference type="ARBA" id="ARBA00022842"/>
    </source>
</evidence>
<proteinExistence type="inferred from homology"/>
<dbReference type="CDD" id="cd14858">
    <property type="entry name" value="TrmE_N"/>
    <property type="match status" value="1"/>
</dbReference>
<feature type="binding site" evidence="7">
    <location>
        <begin position="240"/>
        <end position="246"/>
    </location>
    <ligand>
        <name>GTP</name>
        <dbReference type="ChEBI" id="CHEBI:37565"/>
    </ligand>
</feature>
<dbReference type="InterPro" id="IPR025867">
    <property type="entry name" value="MnmE_helical"/>
</dbReference>
<dbReference type="Gene3D" id="3.30.1360.120">
    <property type="entry name" value="Probable tRNA modification gtpase trme, domain 1"/>
    <property type="match status" value="1"/>
</dbReference>
<feature type="binding site" evidence="7">
    <location>
        <position position="225"/>
    </location>
    <ligand>
        <name>Mg(2+)</name>
        <dbReference type="ChEBI" id="CHEBI:18420"/>
    </ligand>
</feature>
<evidence type="ECO:0000256" key="8">
    <source>
        <dbReference type="RuleBase" id="RU003313"/>
    </source>
</evidence>
<dbReference type="PROSITE" id="PS51709">
    <property type="entry name" value="G_TRME"/>
    <property type="match status" value="1"/>
</dbReference>
<protein>
    <recommendedName>
        <fullName evidence="7">tRNA modification GTPase MnmE</fullName>
        <ecNumber evidence="7">3.6.-.-</ecNumber>
    </recommendedName>
</protein>
<feature type="binding site" evidence="7">
    <location>
        <position position="441"/>
    </location>
    <ligand>
        <name>(6S)-5-formyl-5,6,7,8-tetrahydrofolate</name>
        <dbReference type="ChEBI" id="CHEBI:57457"/>
    </ligand>
</feature>
<dbReference type="InterPro" id="IPR027368">
    <property type="entry name" value="MnmE_dom2"/>
</dbReference>
<dbReference type="Pfam" id="PF10396">
    <property type="entry name" value="TrmE_N"/>
    <property type="match status" value="1"/>
</dbReference>
<evidence type="ECO:0000256" key="2">
    <source>
        <dbReference type="ARBA" id="ARBA00022694"/>
    </source>
</evidence>
<feature type="binding site" evidence="7">
    <location>
        <position position="245"/>
    </location>
    <ligand>
        <name>K(+)</name>
        <dbReference type="ChEBI" id="CHEBI:29103"/>
    </ligand>
</feature>
<comment type="caution">
    <text evidence="7">Lacks conserved residue(s) required for the propagation of feature annotation.</text>
</comment>
<organism evidence="10 11">
    <name type="scientific">Thermosipho melanesiensis</name>
    <dbReference type="NCBI Taxonomy" id="46541"/>
    <lineage>
        <taxon>Bacteria</taxon>
        <taxon>Thermotogati</taxon>
        <taxon>Thermotogota</taxon>
        <taxon>Thermotogae</taxon>
        <taxon>Thermotogales</taxon>
        <taxon>Fervidobacteriaceae</taxon>
        <taxon>Thermosipho</taxon>
    </lineage>
</organism>
<dbReference type="CDD" id="cd04164">
    <property type="entry name" value="trmE"/>
    <property type="match status" value="1"/>
</dbReference>
<feature type="binding site" evidence="7">
    <location>
        <begin position="221"/>
        <end position="226"/>
    </location>
    <ligand>
        <name>GTP</name>
        <dbReference type="ChEBI" id="CHEBI:37565"/>
    </ligand>
</feature>
<feature type="binding site" evidence="7">
    <location>
        <begin position="265"/>
        <end position="268"/>
    </location>
    <ligand>
        <name>GTP</name>
        <dbReference type="ChEBI" id="CHEBI:37565"/>
    </ligand>
</feature>
<comment type="cofactor">
    <cofactor evidence="7">
        <name>K(+)</name>
        <dbReference type="ChEBI" id="CHEBI:29103"/>
    </cofactor>
    <text evidence="7">Binds 1 potassium ion per subunit.</text>
</comment>
<dbReference type="PANTHER" id="PTHR42714:SF2">
    <property type="entry name" value="TRNA MODIFICATION GTPASE GTPBP3, MITOCHONDRIAL"/>
    <property type="match status" value="1"/>
</dbReference>
<evidence type="ECO:0000256" key="6">
    <source>
        <dbReference type="ARBA" id="ARBA00023134"/>
    </source>
</evidence>
<keyword evidence="7" id="KW-0378">Hydrolase</keyword>
<feature type="binding site" evidence="7">
    <location>
        <position position="78"/>
    </location>
    <ligand>
        <name>(6S)-5-formyl-5,6,7,8-tetrahydrofolate</name>
        <dbReference type="ChEBI" id="CHEBI:57457"/>
    </ligand>
</feature>
<dbReference type="Pfam" id="PF12631">
    <property type="entry name" value="MnmE_helical"/>
    <property type="match status" value="1"/>
</dbReference>
<evidence type="ECO:0000259" key="9">
    <source>
        <dbReference type="PROSITE" id="PS51709"/>
    </source>
</evidence>
<evidence type="ECO:0000256" key="3">
    <source>
        <dbReference type="ARBA" id="ARBA00022741"/>
    </source>
</evidence>
<keyword evidence="4 7" id="KW-0460">Magnesium</keyword>
<dbReference type="Proteomes" id="UP000185490">
    <property type="component" value="Chromosome"/>
</dbReference>
<reference evidence="10 11" key="1">
    <citation type="submission" date="2014-02" db="EMBL/GenBank/DDBJ databases">
        <title>Diversity of Thermotogales isolates from hydrothermal vents.</title>
        <authorList>
            <person name="Haverkamp T.H.A."/>
            <person name="Lossouarn J."/>
            <person name="Geslin C."/>
            <person name="Nesbo C.L."/>
        </authorList>
    </citation>
    <scope>NUCLEOTIDE SEQUENCE [LARGE SCALE GENOMIC DNA]</scope>
    <source>
        <strain evidence="10 11">431</strain>
    </source>
</reference>
<dbReference type="InterPro" id="IPR031168">
    <property type="entry name" value="G_TrmE"/>
</dbReference>
<comment type="function">
    <text evidence="7">Exhibits a very high intrinsic GTPase hydrolysis rate. Involved in the addition of a carboxymethylaminomethyl (cmnm) group at the wobble position (U34) of certain tRNAs, forming tRNA-cmnm(5)s(2)U34.</text>
</comment>
<keyword evidence="5 7" id="KW-0630">Potassium</keyword>
<feature type="binding site" evidence="7">
    <location>
        <position position="242"/>
    </location>
    <ligand>
        <name>K(+)</name>
        <dbReference type="ChEBI" id="CHEBI:29103"/>
    </ligand>
</feature>
<dbReference type="PRINTS" id="PR00326">
    <property type="entry name" value="GTP1OBG"/>
</dbReference>
<evidence type="ECO:0000313" key="10">
    <source>
        <dbReference type="EMBL" id="APT74274.1"/>
    </source>
</evidence>
<dbReference type="NCBIfam" id="TIGR00450">
    <property type="entry name" value="mnmE_trmE_thdF"/>
    <property type="match status" value="1"/>
</dbReference>
<feature type="binding site" evidence="7">
    <location>
        <position position="117"/>
    </location>
    <ligand>
        <name>(6S)-5-formyl-5,6,7,8-tetrahydrofolate</name>
        <dbReference type="ChEBI" id="CHEBI:57457"/>
    </ligand>
</feature>
<keyword evidence="2 7" id="KW-0819">tRNA processing</keyword>
<keyword evidence="6 7" id="KW-0342">GTP-binding</keyword>
<dbReference type="NCBIfam" id="NF003661">
    <property type="entry name" value="PRK05291.1-3"/>
    <property type="match status" value="1"/>
</dbReference>
<sequence>MFDTIAAVSSPHGTGAIAVIRIDGPKSHDIAKKLTGLNKVEYRRVYTTYLNFEGDILDQVNIVFFKSPNSYTGNDLIEIYTHGGILVTQNVLDAILKSGARIAKRGEFTKRGFLNGKISLVQAEAIYQIIEAKSEVSLKMSLQNLKGKLGEEIEYYRGEILNVLSEIEVTFDYPDDIELDEKSILNLLSKLKDEVGRKIEDSKKSIMLNNGIVMTIVGKPNSGKSTLLNRLLLEDRAIVTDIPGTTRDVIKGEIEINGIRFVIVDTAGIRETKDVVEKIGIERSLKEIQKADVILFVLDATTGFTKEDKLILRKIEGGNYIPVWNKCDEGNNFNKIFDGEIKISALNGEGLKNLENKIVSKVKNIIESGTASHVITQRQVEILERVYTHLESAVNNLNMGYEIDLISIDLRRALEELDMLIGRKFSDDLLDNIFSNFCVGK</sequence>
<evidence type="ECO:0000256" key="7">
    <source>
        <dbReference type="HAMAP-Rule" id="MF_00379"/>
    </source>
</evidence>
<dbReference type="Gene3D" id="1.20.120.430">
    <property type="entry name" value="tRNA modification GTPase MnmE domain 2"/>
    <property type="match status" value="1"/>
</dbReference>
<keyword evidence="11" id="KW-1185">Reference proteome</keyword>
<dbReference type="InterPro" id="IPR005225">
    <property type="entry name" value="Small_GTP-bd"/>
</dbReference>
<gene>
    <name evidence="7" type="primary">mnmE</name>
    <name evidence="7" type="synonym">trmE</name>
    <name evidence="10" type="ORF">BW47_07095</name>
</gene>
<evidence type="ECO:0000256" key="5">
    <source>
        <dbReference type="ARBA" id="ARBA00022958"/>
    </source>
</evidence>
<comment type="subcellular location">
    <subcellularLocation>
        <location evidence="7">Cytoplasm</location>
    </subcellularLocation>
</comment>
<keyword evidence="7" id="KW-0963">Cytoplasm</keyword>
<feature type="binding site" evidence="7">
    <location>
        <position position="21"/>
    </location>
    <ligand>
        <name>(6S)-5-formyl-5,6,7,8-tetrahydrofolate</name>
        <dbReference type="ChEBI" id="CHEBI:57457"/>
    </ligand>
</feature>
<dbReference type="InterPro" id="IPR027266">
    <property type="entry name" value="TrmE/GcvT-like"/>
</dbReference>
<dbReference type="EC" id="3.6.-.-" evidence="7"/>
<dbReference type="EMBL" id="CP007389">
    <property type="protein sequence ID" value="APT74274.1"/>
    <property type="molecule type" value="Genomic_DNA"/>
</dbReference>
<dbReference type="HAMAP" id="MF_00379">
    <property type="entry name" value="GTPase_MnmE"/>
    <property type="match status" value="1"/>
</dbReference>
<name>A0ABM6GFD4_9BACT</name>
<feature type="binding site" evidence="7">
    <location>
        <position position="240"/>
    </location>
    <ligand>
        <name>K(+)</name>
        <dbReference type="ChEBI" id="CHEBI:29103"/>
    </ligand>
</feature>
<dbReference type="Gene3D" id="3.40.50.300">
    <property type="entry name" value="P-loop containing nucleotide triphosphate hydrolases"/>
    <property type="match status" value="1"/>
</dbReference>
<dbReference type="PANTHER" id="PTHR42714">
    <property type="entry name" value="TRNA MODIFICATION GTPASE GTPBP3"/>
    <property type="match status" value="1"/>
</dbReference>
<feature type="binding site" evidence="7">
    <location>
        <position position="221"/>
    </location>
    <ligand>
        <name>K(+)</name>
        <dbReference type="ChEBI" id="CHEBI:29103"/>
    </ligand>
</feature>
<dbReference type="RefSeq" id="WP_012057544.1">
    <property type="nucleotide sequence ID" value="NZ_CP007389.1"/>
</dbReference>
<dbReference type="NCBIfam" id="TIGR00231">
    <property type="entry name" value="small_GTP"/>
    <property type="match status" value="1"/>
</dbReference>
<evidence type="ECO:0000313" key="11">
    <source>
        <dbReference type="Proteomes" id="UP000185490"/>
    </source>
</evidence>
<keyword evidence="3 7" id="KW-0547">Nucleotide-binding</keyword>
<dbReference type="InterPro" id="IPR027417">
    <property type="entry name" value="P-loop_NTPase"/>
</dbReference>
<evidence type="ECO:0000256" key="1">
    <source>
        <dbReference type="ARBA" id="ARBA00011043"/>
    </source>
</evidence>
<keyword evidence="7" id="KW-0479">Metal-binding</keyword>
<dbReference type="InterPro" id="IPR018948">
    <property type="entry name" value="GTP-bd_TrmE_N"/>
</dbReference>